<dbReference type="EMBL" id="KL363294">
    <property type="protein sequence ID" value="KFD48403.1"/>
    <property type="molecule type" value="Genomic_DNA"/>
</dbReference>
<feature type="transmembrane region" description="Helical" evidence="9">
    <location>
        <begin position="62"/>
        <end position="79"/>
    </location>
</feature>
<protein>
    <recommendedName>
        <fullName evidence="3">Transmembrane protein 186</fullName>
    </recommendedName>
</protein>
<evidence type="ECO:0000256" key="5">
    <source>
        <dbReference type="ARBA" id="ARBA00022792"/>
    </source>
</evidence>
<evidence type="ECO:0000256" key="3">
    <source>
        <dbReference type="ARBA" id="ARBA00014604"/>
    </source>
</evidence>
<name>A0A085MYY9_9BILA</name>
<keyword evidence="4 9" id="KW-0812">Transmembrane</keyword>
<dbReference type="AlphaFoldDB" id="A0A085MYY9"/>
<evidence type="ECO:0000256" key="4">
    <source>
        <dbReference type="ARBA" id="ARBA00022692"/>
    </source>
</evidence>
<proteinExistence type="inferred from homology"/>
<evidence type="ECO:0000313" key="11">
    <source>
        <dbReference type="EMBL" id="KFD62435.1"/>
    </source>
</evidence>
<evidence type="ECO:0000256" key="8">
    <source>
        <dbReference type="ARBA" id="ARBA00023136"/>
    </source>
</evidence>
<dbReference type="PANTHER" id="PTHR13603:SF1">
    <property type="entry name" value="TRANSMEMBRANE PROTEIN 186"/>
    <property type="match status" value="1"/>
</dbReference>
<organism evidence="11">
    <name type="scientific">Trichuris suis</name>
    <name type="common">pig whipworm</name>
    <dbReference type="NCBI Taxonomy" id="68888"/>
    <lineage>
        <taxon>Eukaryota</taxon>
        <taxon>Metazoa</taxon>
        <taxon>Ecdysozoa</taxon>
        <taxon>Nematoda</taxon>
        <taxon>Enoplea</taxon>
        <taxon>Dorylaimia</taxon>
        <taxon>Trichinellida</taxon>
        <taxon>Trichuridae</taxon>
        <taxon>Trichuris</taxon>
    </lineage>
</organism>
<accession>A0A085MYY9</accession>
<keyword evidence="12" id="KW-1185">Reference proteome</keyword>
<reference evidence="11 12" key="1">
    <citation type="journal article" date="2014" name="Nat. Genet.">
        <title>Genome and transcriptome of the porcine whipworm Trichuris suis.</title>
        <authorList>
            <person name="Jex A.R."/>
            <person name="Nejsum P."/>
            <person name="Schwarz E.M."/>
            <person name="Hu L."/>
            <person name="Young N.D."/>
            <person name="Hall R.S."/>
            <person name="Korhonen P.K."/>
            <person name="Liao S."/>
            <person name="Thamsborg S."/>
            <person name="Xia J."/>
            <person name="Xu P."/>
            <person name="Wang S."/>
            <person name="Scheerlinck J.P."/>
            <person name="Hofmann A."/>
            <person name="Sternberg P.W."/>
            <person name="Wang J."/>
            <person name="Gasser R.B."/>
        </authorList>
    </citation>
    <scope>NUCLEOTIDE SEQUENCE [LARGE SCALE GENOMIC DNA]</scope>
    <source>
        <strain evidence="11">DCEP-RM93F</strain>
        <strain evidence="10">DCEP-RM93M</strain>
    </source>
</reference>
<dbReference type="Proteomes" id="UP000030758">
    <property type="component" value="Unassembled WGS sequence"/>
</dbReference>
<gene>
    <name evidence="10" type="ORF">M513_10703</name>
    <name evidence="11" type="ORF">M514_10703</name>
</gene>
<evidence type="ECO:0000256" key="2">
    <source>
        <dbReference type="ARBA" id="ARBA00007020"/>
    </source>
</evidence>
<keyword evidence="5" id="KW-0999">Mitochondrion inner membrane</keyword>
<keyword evidence="8 9" id="KW-0472">Membrane</keyword>
<evidence type="ECO:0000313" key="12">
    <source>
        <dbReference type="Proteomes" id="UP000030764"/>
    </source>
</evidence>
<dbReference type="EMBL" id="KL367595">
    <property type="protein sequence ID" value="KFD62435.1"/>
    <property type="molecule type" value="Genomic_DNA"/>
</dbReference>
<evidence type="ECO:0000313" key="10">
    <source>
        <dbReference type="EMBL" id="KFD48403.1"/>
    </source>
</evidence>
<feature type="transmembrane region" description="Helical" evidence="9">
    <location>
        <begin position="85"/>
        <end position="105"/>
    </location>
</feature>
<comment type="similarity">
    <text evidence="2">Belongs to the TMEM186 family.</text>
</comment>
<evidence type="ECO:0000256" key="6">
    <source>
        <dbReference type="ARBA" id="ARBA00022989"/>
    </source>
</evidence>
<dbReference type="Proteomes" id="UP000030764">
    <property type="component" value="Unassembled WGS sequence"/>
</dbReference>
<dbReference type="InterPro" id="IPR026571">
    <property type="entry name" value="Tmem186"/>
</dbReference>
<dbReference type="GO" id="GO:0005743">
    <property type="term" value="C:mitochondrial inner membrane"/>
    <property type="evidence" value="ECO:0007669"/>
    <property type="project" value="UniProtKB-SubCell"/>
</dbReference>
<evidence type="ECO:0000256" key="7">
    <source>
        <dbReference type="ARBA" id="ARBA00023128"/>
    </source>
</evidence>
<evidence type="ECO:0000256" key="1">
    <source>
        <dbReference type="ARBA" id="ARBA00004448"/>
    </source>
</evidence>
<comment type="subcellular location">
    <subcellularLocation>
        <location evidence="1">Mitochondrion inner membrane</location>
        <topology evidence="1">Multi-pass membrane protein</topology>
    </subcellularLocation>
</comment>
<dbReference type="PANTHER" id="PTHR13603">
    <property type="entry name" value="TRANSMEMBRANE PROTEIN 186"/>
    <property type="match status" value="1"/>
</dbReference>
<evidence type="ECO:0000256" key="9">
    <source>
        <dbReference type="SAM" id="Phobius"/>
    </source>
</evidence>
<keyword evidence="6 9" id="KW-1133">Transmembrane helix</keyword>
<sequence>MLSRYLRLLGRCTCFPFGQYLSIGKVSAGRIGPHAVSNGHTWHPIYRFKWIFVATAISRVKLAQTAFTALLVPVAAVAFRNGKISWIDLSFMVFIAIFALVMLYIMSYGLRRIIGVISVDNKASVIRIGYLDFWGKRRNVILPIADVIPLSDANVAPADYWAPVQRFSDKNFLLYLPLKKMEIVDEKKFYSIFGQF</sequence>
<keyword evidence="7" id="KW-0496">Mitochondrion</keyword>